<dbReference type="EMBL" id="CAJPDR010000201">
    <property type="protein sequence ID" value="CAF9925210.1"/>
    <property type="molecule type" value="Genomic_DNA"/>
</dbReference>
<keyword evidence="3" id="KW-1185">Reference proteome</keyword>
<comment type="caution">
    <text evidence="2">The sequence shown here is derived from an EMBL/GenBank/DDBJ whole genome shotgun (WGS) entry which is preliminary data.</text>
</comment>
<protein>
    <recommendedName>
        <fullName evidence="4">Lysine-specific metallo-endopeptidase domain-containing protein</fullName>
    </recommendedName>
</protein>
<dbReference type="OrthoDB" id="5354889at2759"/>
<gene>
    <name evidence="2" type="ORF">ALECFALPRED_003090</name>
</gene>
<feature type="signal peptide" evidence="1">
    <location>
        <begin position="1"/>
        <end position="21"/>
    </location>
</feature>
<dbReference type="AlphaFoldDB" id="A0A8H3ILE5"/>
<dbReference type="Proteomes" id="UP000664203">
    <property type="component" value="Unassembled WGS sequence"/>
</dbReference>
<dbReference type="SUPFAM" id="SSF55486">
    <property type="entry name" value="Metalloproteases ('zincins'), catalytic domain"/>
    <property type="match status" value="1"/>
</dbReference>
<organism evidence="2 3">
    <name type="scientific">Alectoria fallacina</name>
    <dbReference type="NCBI Taxonomy" id="1903189"/>
    <lineage>
        <taxon>Eukaryota</taxon>
        <taxon>Fungi</taxon>
        <taxon>Dikarya</taxon>
        <taxon>Ascomycota</taxon>
        <taxon>Pezizomycotina</taxon>
        <taxon>Lecanoromycetes</taxon>
        <taxon>OSLEUM clade</taxon>
        <taxon>Lecanoromycetidae</taxon>
        <taxon>Lecanorales</taxon>
        <taxon>Lecanorineae</taxon>
        <taxon>Parmeliaceae</taxon>
        <taxon>Alectoria</taxon>
    </lineage>
</organism>
<proteinExistence type="predicted"/>
<dbReference type="Gene3D" id="3.40.390.10">
    <property type="entry name" value="Collagenase (Catalytic Domain)"/>
    <property type="match status" value="1"/>
</dbReference>
<dbReference type="InterPro" id="IPR024079">
    <property type="entry name" value="MetalloPept_cat_dom_sf"/>
</dbReference>
<dbReference type="GO" id="GO:0008237">
    <property type="term" value="F:metallopeptidase activity"/>
    <property type="evidence" value="ECO:0007669"/>
    <property type="project" value="InterPro"/>
</dbReference>
<accession>A0A8H3ILE5</accession>
<sequence>MQICSLRLCWALSTLLTIAQAIQVAPYLDTVQIGPYYARNCQSNNNIIATLLNTLRDVLQPVITDLGSSTSSDAYTTFFKDIANALYVREVFSNITKGVPAPPELGTPSWAPILICVDGRDQVTFSEDGRQVDAYTRCRILGEVPAMIFLKSPFIVICPVFFTHPGIPIQSTASCLTVDPHLNRFVQNGKSLIMYQLWYILHELVHYYVYATKESHLDIYGVNACLVLRSASAVLNAQSYVYYVANVWLGCTSFPPPRTRRPGRGGSVELLEMDSNMTALNANESIALVVQNVSIRAAPPVQTSRELDPDLTS</sequence>
<reference evidence="2" key="1">
    <citation type="submission" date="2021-03" db="EMBL/GenBank/DDBJ databases">
        <authorList>
            <person name="Tagirdzhanova G."/>
        </authorList>
    </citation>
    <scope>NUCLEOTIDE SEQUENCE</scope>
</reference>
<evidence type="ECO:0008006" key="4">
    <source>
        <dbReference type="Google" id="ProtNLM"/>
    </source>
</evidence>
<evidence type="ECO:0000256" key="1">
    <source>
        <dbReference type="SAM" id="SignalP"/>
    </source>
</evidence>
<name>A0A8H3ILE5_9LECA</name>
<keyword evidence="1" id="KW-0732">Signal</keyword>
<evidence type="ECO:0000313" key="2">
    <source>
        <dbReference type="EMBL" id="CAF9925210.1"/>
    </source>
</evidence>
<feature type="chain" id="PRO_5034509308" description="Lysine-specific metallo-endopeptidase domain-containing protein" evidence="1">
    <location>
        <begin position="22"/>
        <end position="313"/>
    </location>
</feature>
<evidence type="ECO:0000313" key="3">
    <source>
        <dbReference type="Proteomes" id="UP000664203"/>
    </source>
</evidence>